<evidence type="ECO:0000313" key="3">
    <source>
        <dbReference type="Proteomes" id="UP000629468"/>
    </source>
</evidence>
<feature type="compositionally biased region" description="Polar residues" evidence="1">
    <location>
        <begin position="1118"/>
        <end position="1130"/>
    </location>
</feature>
<feature type="compositionally biased region" description="Polar residues" evidence="1">
    <location>
        <begin position="963"/>
        <end position="979"/>
    </location>
</feature>
<feature type="compositionally biased region" description="Polar residues" evidence="1">
    <location>
        <begin position="1006"/>
        <end position="1025"/>
    </location>
</feature>
<dbReference type="SUPFAM" id="SSF48371">
    <property type="entry name" value="ARM repeat"/>
    <property type="match status" value="1"/>
</dbReference>
<name>A0A8H7C7L1_AGABI</name>
<dbReference type="EMBL" id="JABXXO010000010">
    <property type="protein sequence ID" value="KAF7767910.1"/>
    <property type="molecule type" value="Genomic_DNA"/>
</dbReference>
<comment type="caution">
    <text evidence="2">The sequence shown here is derived from an EMBL/GenBank/DDBJ whole genome shotgun (WGS) entry which is preliminary data.</text>
</comment>
<dbReference type="InterPro" id="IPR016024">
    <property type="entry name" value="ARM-type_fold"/>
</dbReference>
<accession>A0A8H7C7L1</accession>
<organism evidence="2 3">
    <name type="scientific">Agaricus bisporus var. burnettii</name>
    <dbReference type="NCBI Taxonomy" id="192524"/>
    <lineage>
        <taxon>Eukaryota</taxon>
        <taxon>Fungi</taxon>
        <taxon>Dikarya</taxon>
        <taxon>Basidiomycota</taxon>
        <taxon>Agaricomycotina</taxon>
        <taxon>Agaricomycetes</taxon>
        <taxon>Agaricomycetidae</taxon>
        <taxon>Agaricales</taxon>
        <taxon>Agaricineae</taxon>
        <taxon>Agaricaceae</taxon>
        <taxon>Agaricus</taxon>
    </lineage>
</organism>
<proteinExistence type="predicted"/>
<gene>
    <name evidence="2" type="ORF">Agabi119p4_7153</name>
</gene>
<reference evidence="2 3" key="1">
    <citation type="journal article" name="Sci. Rep.">
        <title>Telomere-to-telomere assembled and centromere annotated genomes of the two main subspecies of the button mushroom Agaricus bisporus reveal especially polymorphic chromosome ends.</title>
        <authorList>
            <person name="Sonnenberg A.S.M."/>
            <person name="Sedaghat-Telgerd N."/>
            <person name="Lavrijssen B."/>
            <person name="Ohm R.A."/>
            <person name="Hendrickx P.M."/>
            <person name="Scholtmeijer K."/>
            <person name="Baars J.J.P."/>
            <person name="van Peer A."/>
        </authorList>
    </citation>
    <scope>NUCLEOTIDE SEQUENCE [LARGE SCALE GENOMIC DNA]</scope>
    <source>
        <strain evidence="2 3">H119_p4</strain>
    </source>
</reference>
<protein>
    <recommendedName>
        <fullName evidence="4">Telomere-associated protein Rif1 N-terminal domain-containing protein</fullName>
    </recommendedName>
</protein>
<feature type="region of interest" description="Disordered" evidence="1">
    <location>
        <begin position="1061"/>
        <end position="1089"/>
    </location>
</feature>
<feature type="region of interest" description="Disordered" evidence="1">
    <location>
        <begin position="1103"/>
        <end position="1150"/>
    </location>
</feature>
<evidence type="ECO:0000313" key="2">
    <source>
        <dbReference type="EMBL" id="KAF7767910.1"/>
    </source>
</evidence>
<feature type="region of interest" description="Disordered" evidence="1">
    <location>
        <begin position="959"/>
        <end position="1033"/>
    </location>
</feature>
<evidence type="ECO:0008006" key="4">
    <source>
        <dbReference type="Google" id="ProtNLM"/>
    </source>
</evidence>
<evidence type="ECO:0000256" key="1">
    <source>
        <dbReference type="SAM" id="MobiDB-lite"/>
    </source>
</evidence>
<sequence>MANAPSSSLPSPLDSDQYLASPISTIVRSIDDPQSEIITLHDLADAYSTLSRRIRLLAPTIIAGTQIYAAFTPFTSHNASFCLCLIRDIGRCLLNPFSIFSQESVPDGLAQEEFTERAQAYATLSHHALVFLSDVFSLVPIMNKFLDDQLKDLLRELLSILSTPHLPTPSSKKSWDLATWVLVSQRLRPDILLSQKQKLKNVLDRLLRGDFDGSLHRSQGLKVFSTLLRPDLPEFMEPLLPLYPTILVLTTDDALDVQIQALKTLCCISSLKLYTPDTPWSQKIAFHTHKFIKFEMGKSKASQNGSFQHILSSAMQGSEERWKVKGPLWASLMVACLICLSDAELFTHPYSLKLFLNLLGRATNHKRTYVRALHPHIWICLVWCYSRLVDFARHPQAIKNTSDTTKRALLVLQQELKGGIATALIASQLLDVSCTSEEIDIVLGIVKDLLSSSKESQIREAINILSRLVCDVGSPSSGDSHIGTRNFSEIVLRDLFVAPLMDLSEEQIRRLVSRLPNADLAFIRPFTEVQIRKHWEEFLQLWVYSVNRTHTSSTDYKYYEAQLLSIWQSLLLVQSQLEPTTALLSILPPAADCITSTITSFIGRTDSSSNQVRHLKFVYELWRVTKQSYGTQYLVSLAEAILFAVLEQKYDLDGEGIKQAWSLLFVDLVSIGTPNFLPSVLARTESQEGAEVQRQLWVIMAKNDLIKAKGSDWEEILSFLVIPFQSWNLNTQEEVHLWTNLFSIAIQAARTSPATEVEFVNSLLKKLGSQKIKSLQSCPGIIPALLTSLHFFADKVLHSDLLSSVNTFLVNIYPPSPENHILALQIFEGVAHLVATCNEKNILQLLVLLKDSLSLWFKDAAKSLLQQEHNILIDNIYRVSLDILSKLPPAIEIIQALSAYLASSFERMGYPPIGPLALEKFWRKSYHEQPESFKRLIPEDLKTCLKAWSDHCGDSLAEGLPDDSQSTGRSIVSDSQSPNKVAVLSRDCDRSRGIEMGSDDSYHFIPSNSSSEDVQRTPTAGNPRSLTPKPRSEAYLPGQADISLFSGALRDVSLNLTGSRENKRPIAESTPNVLKRRRTDTAVTPPNNPFVFQDQRSRVSNTASALDVSESPGALPRSSASIGIQNSSPSLPRYRSNRNFVPPSPEADDSVLQVSSPALFVARKTEAIKHIMRTVDDDAGEVVEDSTEMERLPYPLNQDRNLRTYHSPDSPVSRPSANKRLQSEPAYESGFPSRPTPLRRSHTTSERLDALERAYTAVAESQGVSQVPIEELAHAASLAHRIGAKITEHLNKKLHNT</sequence>
<dbReference type="Proteomes" id="UP000629468">
    <property type="component" value="Unassembled WGS sequence"/>
</dbReference>
<feature type="region of interest" description="Disordered" evidence="1">
    <location>
        <begin position="1196"/>
        <end position="1245"/>
    </location>
</feature>